<dbReference type="PANTHER" id="PTHR43877">
    <property type="entry name" value="AMINOALKYLPHOSPHONATE N-ACETYLTRANSFERASE-RELATED-RELATED"/>
    <property type="match status" value="1"/>
</dbReference>
<dbReference type="KEGG" id="pox:MB84_02110"/>
<keyword evidence="2" id="KW-0012">Acyltransferase</keyword>
<dbReference type="InterPro" id="IPR000182">
    <property type="entry name" value="GNAT_dom"/>
</dbReference>
<reference evidence="4" key="1">
    <citation type="submission" date="2016-06" db="EMBL/GenBank/DDBJ databases">
        <title>Pandoraea oxalativorans DSM 23570 Genome Sequencing.</title>
        <authorList>
            <person name="Ee R."/>
            <person name="Lim Y.-L."/>
            <person name="Yong D."/>
            <person name="Yin W.-F."/>
            <person name="Chan K.-G."/>
        </authorList>
    </citation>
    <scope>NUCLEOTIDE SEQUENCE</scope>
    <source>
        <strain evidence="4">DSM 23570</strain>
    </source>
</reference>
<dbReference type="OrthoDB" id="9789603at2"/>
<protein>
    <recommendedName>
        <fullName evidence="3">N-acetyltransferase domain-containing protein</fullName>
    </recommendedName>
</protein>
<evidence type="ECO:0000313" key="4">
    <source>
        <dbReference type="EMBL" id="AKC72065.2"/>
    </source>
</evidence>
<dbReference type="EMBL" id="CP011253">
    <property type="protein sequence ID" value="AKC72065.2"/>
    <property type="molecule type" value="Genomic_DNA"/>
</dbReference>
<name>A0A0E3YER3_9BURK</name>
<feature type="domain" description="N-acetyltransferase" evidence="3">
    <location>
        <begin position="8"/>
        <end position="154"/>
    </location>
</feature>
<dbReference type="PROSITE" id="PS51186">
    <property type="entry name" value="GNAT"/>
    <property type="match status" value="1"/>
</dbReference>
<dbReference type="RefSeq" id="WP_065225818.1">
    <property type="nucleotide sequence ID" value="NZ_CP011253.3"/>
</dbReference>
<dbReference type="Pfam" id="PF00583">
    <property type="entry name" value="Acetyltransf_1"/>
    <property type="match status" value="1"/>
</dbReference>
<dbReference type="GO" id="GO:0016747">
    <property type="term" value="F:acyltransferase activity, transferring groups other than amino-acyl groups"/>
    <property type="evidence" value="ECO:0007669"/>
    <property type="project" value="InterPro"/>
</dbReference>
<gene>
    <name evidence="4" type="ORF">MB84_02110</name>
</gene>
<accession>A0A0E3YER3</accession>
<keyword evidence="5" id="KW-1185">Reference proteome</keyword>
<dbReference type="CDD" id="cd04301">
    <property type="entry name" value="NAT_SF"/>
    <property type="match status" value="1"/>
</dbReference>
<evidence type="ECO:0000256" key="1">
    <source>
        <dbReference type="ARBA" id="ARBA00022679"/>
    </source>
</evidence>
<proteinExistence type="predicted"/>
<dbReference type="AlphaFoldDB" id="A0A0E3YER3"/>
<evidence type="ECO:0000259" key="3">
    <source>
        <dbReference type="PROSITE" id="PS51186"/>
    </source>
</evidence>
<dbReference type="Proteomes" id="UP000035050">
    <property type="component" value="Chromosome"/>
</dbReference>
<organism evidence="4 5">
    <name type="scientific">Pandoraea oxalativorans</name>
    <dbReference type="NCBI Taxonomy" id="573737"/>
    <lineage>
        <taxon>Bacteria</taxon>
        <taxon>Pseudomonadati</taxon>
        <taxon>Pseudomonadota</taxon>
        <taxon>Betaproteobacteria</taxon>
        <taxon>Burkholderiales</taxon>
        <taxon>Burkholderiaceae</taxon>
        <taxon>Pandoraea</taxon>
    </lineage>
</organism>
<dbReference type="Gene3D" id="3.40.630.30">
    <property type="match status" value="1"/>
</dbReference>
<dbReference type="InterPro" id="IPR016181">
    <property type="entry name" value="Acyl_CoA_acyltransferase"/>
</dbReference>
<evidence type="ECO:0000256" key="2">
    <source>
        <dbReference type="ARBA" id="ARBA00023315"/>
    </source>
</evidence>
<dbReference type="InterPro" id="IPR050832">
    <property type="entry name" value="Bact_Acetyltransf"/>
</dbReference>
<dbReference type="SUPFAM" id="SSF55729">
    <property type="entry name" value="Acyl-CoA N-acyltransferases (Nat)"/>
    <property type="match status" value="1"/>
</dbReference>
<sequence length="154" mass="16484">MPAPTPTPSTRRAIDEGAPHIVALLAQLGYETPLDIVRRNIALSNAGGDDAAFVAVDENAQIVGCIGLHALTMFHLAGRLGRITALVVEESARGSGVGHALMAAAHAWFDKRGCEKFEVTSSDHRVAAHRFYARHGYARDGQRLARKSQTSSLT</sequence>
<keyword evidence="1" id="KW-0808">Transferase</keyword>
<evidence type="ECO:0000313" key="5">
    <source>
        <dbReference type="Proteomes" id="UP000035050"/>
    </source>
</evidence>